<reference evidence="9" key="1">
    <citation type="journal article" date="2020" name="J. Eukaryot. Microbiol.">
        <title>De novo Sequencing, Assembly and Annotation of the Transcriptome for the Free-Living Testate Amoeba Arcella intermedia.</title>
        <authorList>
            <person name="Ribeiro G.M."/>
            <person name="Porfirio-Sousa A.L."/>
            <person name="Maurer-Alcala X.X."/>
            <person name="Katz L.A."/>
            <person name="Lahr D.J.G."/>
        </authorList>
    </citation>
    <scope>NUCLEOTIDE SEQUENCE</scope>
</reference>
<keyword evidence="6" id="KW-0636">Prenylation</keyword>
<dbReference type="SMART" id="SM00176">
    <property type="entry name" value="RAN"/>
    <property type="match status" value="1"/>
</dbReference>
<evidence type="ECO:0000256" key="1">
    <source>
        <dbReference type="ARBA" id="ARBA00006270"/>
    </source>
</evidence>
<evidence type="ECO:0000256" key="8">
    <source>
        <dbReference type="SAM" id="MobiDB-lite"/>
    </source>
</evidence>
<evidence type="ECO:0000256" key="5">
    <source>
        <dbReference type="ARBA" id="ARBA00023288"/>
    </source>
</evidence>
<dbReference type="PRINTS" id="PR00449">
    <property type="entry name" value="RASTRNSFRMNG"/>
</dbReference>
<evidence type="ECO:0000256" key="7">
    <source>
        <dbReference type="ARBA" id="ARBA00037868"/>
    </source>
</evidence>
<dbReference type="InterPro" id="IPR050209">
    <property type="entry name" value="Rab_GTPases_membrane_traffic"/>
</dbReference>
<dbReference type="PANTHER" id="PTHR47979">
    <property type="entry name" value="DRAB11-RELATED"/>
    <property type="match status" value="1"/>
</dbReference>
<keyword evidence="3" id="KW-0342">GTP-binding</keyword>
<organism evidence="9">
    <name type="scientific">Arcella intermedia</name>
    <dbReference type="NCBI Taxonomy" id="1963864"/>
    <lineage>
        <taxon>Eukaryota</taxon>
        <taxon>Amoebozoa</taxon>
        <taxon>Tubulinea</taxon>
        <taxon>Elardia</taxon>
        <taxon>Arcellinida</taxon>
        <taxon>Sphaerothecina</taxon>
        <taxon>Arcellidae</taxon>
        <taxon>Arcella</taxon>
    </lineage>
</organism>
<dbReference type="SUPFAM" id="SSF52540">
    <property type="entry name" value="P-loop containing nucleoside triphosphate hydrolases"/>
    <property type="match status" value="1"/>
</dbReference>
<evidence type="ECO:0000313" key="9">
    <source>
        <dbReference type="EMBL" id="NDV36336.1"/>
    </source>
</evidence>
<dbReference type="FunFam" id="3.40.50.300:FF:000067">
    <property type="entry name" value="ras-related protein RABA1f"/>
    <property type="match status" value="1"/>
</dbReference>
<dbReference type="EMBL" id="GIBP01007367">
    <property type="protein sequence ID" value="NDV36336.1"/>
    <property type="molecule type" value="Transcribed_RNA"/>
</dbReference>
<dbReference type="NCBIfam" id="TIGR00231">
    <property type="entry name" value="small_GTP"/>
    <property type="match status" value="1"/>
</dbReference>
<dbReference type="AlphaFoldDB" id="A0A6B2LGY6"/>
<dbReference type="GO" id="GO:0003924">
    <property type="term" value="F:GTPase activity"/>
    <property type="evidence" value="ECO:0007669"/>
    <property type="project" value="InterPro"/>
</dbReference>
<dbReference type="GO" id="GO:0005525">
    <property type="term" value="F:GTP binding"/>
    <property type="evidence" value="ECO:0007669"/>
    <property type="project" value="UniProtKB-KW"/>
</dbReference>
<dbReference type="Gene3D" id="3.40.50.300">
    <property type="entry name" value="P-loop containing nucleotide triphosphate hydrolases"/>
    <property type="match status" value="1"/>
</dbReference>
<dbReference type="InterPro" id="IPR027417">
    <property type="entry name" value="P-loop_NTPase"/>
</dbReference>
<dbReference type="SMART" id="SM00173">
    <property type="entry name" value="RAS"/>
    <property type="match status" value="1"/>
</dbReference>
<dbReference type="PROSITE" id="PS51421">
    <property type="entry name" value="RAS"/>
    <property type="match status" value="1"/>
</dbReference>
<dbReference type="InterPro" id="IPR001806">
    <property type="entry name" value="Small_GTPase"/>
</dbReference>
<evidence type="ECO:0000256" key="6">
    <source>
        <dbReference type="ARBA" id="ARBA00023289"/>
    </source>
</evidence>
<dbReference type="PROSITE" id="PS51420">
    <property type="entry name" value="RHO"/>
    <property type="match status" value="1"/>
</dbReference>
<dbReference type="InterPro" id="IPR005225">
    <property type="entry name" value="Small_GTP-bd"/>
</dbReference>
<evidence type="ECO:0000256" key="2">
    <source>
        <dbReference type="ARBA" id="ARBA00022741"/>
    </source>
</evidence>
<feature type="compositionally biased region" description="Basic and acidic residues" evidence="8">
    <location>
        <begin position="214"/>
        <end position="224"/>
    </location>
</feature>
<protein>
    <submittedName>
        <fullName evidence="9">Uncharacterized protein</fullName>
    </submittedName>
</protein>
<dbReference type="GO" id="GO:0012505">
    <property type="term" value="C:endomembrane system"/>
    <property type="evidence" value="ECO:0007669"/>
    <property type="project" value="UniProtKB-SubCell"/>
</dbReference>
<proteinExistence type="inferred from homology"/>
<comment type="similarity">
    <text evidence="1">Belongs to the small GTPase superfamily. Rab family.</text>
</comment>
<keyword evidence="2" id="KW-0547">Nucleotide-binding</keyword>
<accession>A0A6B2LGY6</accession>
<dbReference type="CDD" id="cd01868">
    <property type="entry name" value="Rab11_like"/>
    <property type="match status" value="1"/>
</dbReference>
<dbReference type="Pfam" id="PF00071">
    <property type="entry name" value="Ras"/>
    <property type="match status" value="1"/>
</dbReference>
<name>A0A6B2LGY6_9EUKA</name>
<evidence type="ECO:0000256" key="4">
    <source>
        <dbReference type="ARBA" id="ARBA00023136"/>
    </source>
</evidence>
<sequence>MDEHEEHDFLYKVVVIGDSGVGKSNLIDRYTKDSFREETKTTIGVEFGHKTIKVDDKIIKAQIWDTAGQERFKALTRGYYRGALGALLVYSILSKQSFDNCQTWLEELVAHADPGILVMLVGNKTDLDSQREVSTEEAKNFAHQNKLSFIETSAKDSTNVSEAFERLVQEIFKQVNSPHREDSDSEEKEQSTPGFPKKTATIDITKNQTPAGKEPPKKTIKCCE</sequence>
<feature type="region of interest" description="Disordered" evidence="8">
    <location>
        <begin position="175"/>
        <end position="224"/>
    </location>
</feature>
<dbReference type="SMART" id="SM00175">
    <property type="entry name" value="RAB"/>
    <property type="match status" value="1"/>
</dbReference>
<keyword evidence="5" id="KW-0449">Lipoprotein</keyword>
<dbReference type="SMART" id="SM00174">
    <property type="entry name" value="RHO"/>
    <property type="match status" value="1"/>
</dbReference>
<comment type="subcellular location">
    <subcellularLocation>
        <location evidence="7">Endomembrane system</location>
        <topology evidence="7">Lipid-anchor</topology>
    </subcellularLocation>
</comment>
<keyword evidence="4" id="KW-0472">Membrane</keyword>
<dbReference type="PROSITE" id="PS51419">
    <property type="entry name" value="RAB"/>
    <property type="match status" value="1"/>
</dbReference>
<evidence type="ECO:0000256" key="3">
    <source>
        <dbReference type="ARBA" id="ARBA00023134"/>
    </source>
</evidence>